<name>A0A7S5R7M6_9CAUD</name>
<protein>
    <submittedName>
        <fullName evidence="1">Uncharacterized protein</fullName>
    </submittedName>
</protein>
<keyword evidence="2" id="KW-1185">Reference proteome</keyword>
<gene>
    <name evidence="1" type="ORF">EVB97_044</name>
</gene>
<accession>A0A7S5R7M6</accession>
<evidence type="ECO:0000313" key="2">
    <source>
        <dbReference type="Proteomes" id="UP000655883"/>
    </source>
</evidence>
<proteinExistence type="predicted"/>
<dbReference type="EMBL" id="MN988525">
    <property type="protein sequence ID" value="QIG72602.1"/>
    <property type="molecule type" value="Genomic_DNA"/>
</dbReference>
<dbReference type="Proteomes" id="UP000655883">
    <property type="component" value="Segment"/>
</dbReference>
<evidence type="ECO:0000313" key="1">
    <source>
        <dbReference type="EMBL" id="QIG72602.1"/>
    </source>
</evidence>
<sequence>MSSISFEDMDRYEKMILSNLTLPESERKDLWTEIARERLGKQDISIEERRAVKLLYWQTAYGIEKKPPSEAYELLDIKVKSLVLGSVACPSAWDIVDENGKKYYARYRGATLRVYEDPAHNEIFKIVVSDIPLDGMMPTIVMLNLTGMELVDGATVEI</sequence>
<reference evidence="1 2" key="1">
    <citation type="submission" date="2020-01" db="EMBL/GenBank/DDBJ databases">
        <title>Patterns of diversity and host range of bacteriophage communities associated with bean-nodulatin bacteria.</title>
        <authorList>
            <person name="Vann Cauwenberghe J."/>
            <person name="Santamaria R.I."/>
            <person name="Bustos P."/>
            <person name="Juarez S."/>
            <person name="Gonzalez V."/>
        </authorList>
    </citation>
    <scope>NUCLEOTIDE SEQUENCE [LARGE SCALE GENOMIC DNA]</scope>
    <source>
        <strain evidence="2">RHph</strain>
    </source>
</reference>
<organism evidence="1 2">
    <name type="scientific">Rhizobium phage RHph_Y65</name>
    <dbReference type="NCBI Taxonomy" id="2509785"/>
    <lineage>
        <taxon>Viruses</taxon>
        <taxon>Duplodnaviria</taxon>
        <taxon>Heunggongvirae</taxon>
        <taxon>Uroviricota</taxon>
        <taxon>Caudoviricetes</taxon>
        <taxon>Kleczkowskaviridae</taxon>
        <taxon>Cuauhnahuacvirus</taxon>
        <taxon>Cuauhnahuacvirus Y65</taxon>
    </lineage>
</organism>